<evidence type="ECO:0000256" key="4">
    <source>
        <dbReference type="ARBA" id="ARBA00022692"/>
    </source>
</evidence>
<comment type="subcellular location">
    <subcellularLocation>
        <location evidence="1">Cell membrane</location>
        <topology evidence="1">Single-pass membrane protein</topology>
    </subcellularLocation>
</comment>
<comment type="similarity">
    <text evidence="2">Belongs to the MotB family.</text>
</comment>
<keyword evidence="6 7" id="KW-0472">Membrane</keyword>
<reference evidence="12" key="1">
    <citation type="journal article" date="2019" name="Int. J. Syst. Evol. Microbiol.">
        <title>The Global Catalogue of Microorganisms (GCM) 10K type strain sequencing project: providing services to taxonomists for standard genome sequencing and annotation.</title>
        <authorList>
            <consortium name="The Broad Institute Genomics Platform"/>
            <consortium name="The Broad Institute Genome Sequencing Center for Infectious Disease"/>
            <person name="Wu L."/>
            <person name="Ma J."/>
        </authorList>
    </citation>
    <scope>NUCLEOTIDE SEQUENCE [LARGE SCALE GENOMIC DNA]</scope>
    <source>
        <strain evidence="12">CCUG 54356</strain>
    </source>
</reference>
<comment type="caution">
    <text evidence="11">The sequence shown here is derived from an EMBL/GenBank/DDBJ whole genome shotgun (WGS) entry which is preliminary data.</text>
</comment>
<evidence type="ECO:0000313" key="12">
    <source>
        <dbReference type="Proteomes" id="UP001597264"/>
    </source>
</evidence>
<dbReference type="Pfam" id="PF00691">
    <property type="entry name" value="OmpA"/>
    <property type="match status" value="1"/>
</dbReference>
<dbReference type="EMBL" id="JBHTLR010000004">
    <property type="protein sequence ID" value="MFD1215518.1"/>
    <property type="molecule type" value="Genomic_DNA"/>
</dbReference>
<sequence>MSSAGKGARRIVIRRSRKAHPVHHGGAWKIALADLMTALMALFLVMWIVSTASPQQLHGLAEYFRTPLAVALSKGDRESASTSVIPGGGADPAHVDGERARVDLRSQRLPDDTRRTFMDLRFRIESVIQGDPELWEMRDQVRFELIPDGLRIQLLETDQRTMFQLGSDTLVPEMQRLIRALAPLLNQLPNAVSISGHTDSLSYAAGDSGYSNWELSADRANASRRELMAGGLQSDKVLRVTGMGERVPIPGSHPGDPVNRRISLLVLSEEAADRIRAGGRTEPLQALQER</sequence>
<evidence type="ECO:0000256" key="9">
    <source>
        <dbReference type="SAM" id="Phobius"/>
    </source>
</evidence>
<feature type="region of interest" description="Disordered" evidence="8">
    <location>
        <begin position="80"/>
        <end position="106"/>
    </location>
</feature>
<dbReference type="PANTHER" id="PTHR30329:SF18">
    <property type="entry name" value="MOTILITY PROTEIN B"/>
    <property type="match status" value="1"/>
</dbReference>
<keyword evidence="11" id="KW-0969">Cilium</keyword>
<evidence type="ECO:0000256" key="1">
    <source>
        <dbReference type="ARBA" id="ARBA00004162"/>
    </source>
</evidence>
<organism evidence="11 12">
    <name type="scientific">Microbulbifer celer</name>
    <dbReference type="NCBI Taxonomy" id="435905"/>
    <lineage>
        <taxon>Bacteria</taxon>
        <taxon>Pseudomonadati</taxon>
        <taxon>Pseudomonadota</taxon>
        <taxon>Gammaproteobacteria</taxon>
        <taxon>Cellvibrionales</taxon>
        <taxon>Microbulbiferaceae</taxon>
        <taxon>Microbulbifer</taxon>
    </lineage>
</organism>
<dbReference type="RefSeq" id="WP_230437742.1">
    <property type="nucleotide sequence ID" value="NZ_CP087715.1"/>
</dbReference>
<feature type="compositionally biased region" description="Basic and acidic residues" evidence="8">
    <location>
        <begin position="93"/>
        <end position="106"/>
    </location>
</feature>
<evidence type="ECO:0000256" key="5">
    <source>
        <dbReference type="ARBA" id="ARBA00022989"/>
    </source>
</evidence>
<keyword evidence="5 9" id="KW-1133">Transmembrane helix</keyword>
<dbReference type="PROSITE" id="PS51123">
    <property type="entry name" value="OMPA_2"/>
    <property type="match status" value="1"/>
</dbReference>
<dbReference type="CDD" id="cd07185">
    <property type="entry name" value="OmpA_C-like"/>
    <property type="match status" value="1"/>
</dbReference>
<evidence type="ECO:0000256" key="2">
    <source>
        <dbReference type="ARBA" id="ARBA00008914"/>
    </source>
</evidence>
<evidence type="ECO:0000313" key="11">
    <source>
        <dbReference type="EMBL" id="MFD1215518.1"/>
    </source>
</evidence>
<protein>
    <submittedName>
        <fullName evidence="11">Flagellar motor protein MotB</fullName>
    </submittedName>
</protein>
<keyword evidence="12" id="KW-1185">Reference proteome</keyword>
<dbReference type="InterPro" id="IPR036737">
    <property type="entry name" value="OmpA-like_sf"/>
</dbReference>
<keyword evidence="3" id="KW-1003">Cell membrane</keyword>
<dbReference type="Gene3D" id="3.30.1330.60">
    <property type="entry name" value="OmpA-like domain"/>
    <property type="match status" value="1"/>
</dbReference>
<evidence type="ECO:0000256" key="8">
    <source>
        <dbReference type="SAM" id="MobiDB-lite"/>
    </source>
</evidence>
<accession>A0ABW3U3V8</accession>
<dbReference type="Proteomes" id="UP001597264">
    <property type="component" value="Unassembled WGS sequence"/>
</dbReference>
<keyword evidence="11" id="KW-0282">Flagellum</keyword>
<dbReference type="Pfam" id="PF13677">
    <property type="entry name" value="MotB_plug"/>
    <property type="match status" value="1"/>
</dbReference>
<dbReference type="InterPro" id="IPR006665">
    <property type="entry name" value="OmpA-like"/>
</dbReference>
<feature type="transmembrane region" description="Helical" evidence="9">
    <location>
        <begin position="27"/>
        <end position="49"/>
    </location>
</feature>
<keyword evidence="11" id="KW-0966">Cell projection</keyword>
<dbReference type="InterPro" id="IPR050330">
    <property type="entry name" value="Bact_OuterMem_StrucFunc"/>
</dbReference>
<dbReference type="InterPro" id="IPR025713">
    <property type="entry name" value="MotB-like_N_dom"/>
</dbReference>
<name>A0ABW3U3V8_9GAMM</name>
<evidence type="ECO:0000256" key="3">
    <source>
        <dbReference type="ARBA" id="ARBA00022475"/>
    </source>
</evidence>
<evidence type="ECO:0000259" key="10">
    <source>
        <dbReference type="PROSITE" id="PS51123"/>
    </source>
</evidence>
<proteinExistence type="inferred from homology"/>
<dbReference type="NCBIfam" id="NF006548">
    <property type="entry name" value="PRK09041.1"/>
    <property type="match status" value="1"/>
</dbReference>
<evidence type="ECO:0000256" key="6">
    <source>
        <dbReference type="ARBA" id="ARBA00023136"/>
    </source>
</evidence>
<dbReference type="PANTHER" id="PTHR30329">
    <property type="entry name" value="STATOR ELEMENT OF FLAGELLAR MOTOR COMPLEX"/>
    <property type="match status" value="1"/>
</dbReference>
<dbReference type="SUPFAM" id="SSF103088">
    <property type="entry name" value="OmpA-like"/>
    <property type="match status" value="1"/>
</dbReference>
<gene>
    <name evidence="11" type="primary">motB</name>
    <name evidence="11" type="ORF">ACFQ2X_02805</name>
</gene>
<feature type="domain" description="OmpA-like" evidence="10">
    <location>
        <begin position="150"/>
        <end position="270"/>
    </location>
</feature>
<keyword evidence="4 9" id="KW-0812">Transmembrane</keyword>
<evidence type="ECO:0000256" key="7">
    <source>
        <dbReference type="PROSITE-ProRule" id="PRU00473"/>
    </source>
</evidence>